<dbReference type="KEGG" id="tsph:KIH39_18315"/>
<sequence>MLRITQSVSAAAAKKYYSTADYYTEGQEIVGSWGGEAAKKLGLEGIVDQQLFERMCDNRHPFTNQKLTVRDGSERTVGYDFTWSVPKSVSLMYALTGDQTILEAFRESVRESMQEIEREMKTRVRINGRDENRTTGNMVWAEFIHTTSRPVQGVPDPQLHSHCFVFNTTFDEKENRWKAGQFRDLKRDAPYFQAAFRARLAGKLQDLGFTLERKRDDFEVAGISKEVIKRFSRRTDVIEGAYRDYLAEKLVESHYVERKEDGYYADQKLLSDEDILALAEQYGLTNDKVKDELGAETRESKSSRHSWNQLRQIWDAKLSREDREAMAEVHRRESPSNKPEPQSQAAVDYALAHVFKTKTTATEREVLTHALKRYVDCIDVTSVQQELSLRSLIRARKGDQVLITTPKVHGLEVFVKESAQEGRGRYQKFLLHSPTIRRDWLNEGQRRAVEHVWASRDFVTLIRGAAGTGKTSMMSEAIDGLEAAGRHVTVLAPTVSASHEVLRDEGFREADTVARFLKDPKMQEKARGQIIWVDEASMMGTEEMAKLFQKAQDLGARIVLSGDRFQHRAVAQGEPLRLLEQRAGLPVAEITEIMRQKPQDYRRAVEFLSRGDTAAGLDLFEKMGKIREIAGEERDVALSQAYLAAVKEKKKNGENATALVVSPTHSEGNRIAEMIRSQLKKAGRIKGEVTLSTWKSAGLSDPQKGDRTLYESGDMIQFHQNAPGHKSGSRQVLLEGQKLPLEVADRFELFKPSSLTIGRGDRIRITHRGQTQDGKHLLARNALFTVQKVTPRGDLIVDHGWVIDKDFGHITQGYTVTSHASEGKTVDRVFIGQSSESFPASNRRQIYVSASRARQEAVIFTDDIKQLAKAVRRADEPMSAIELEELARQQATTKKRRHKRLARNQRSFNLTRQNELHRDQFAQTRQPEVTHER</sequence>
<organism evidence="3 4">
    <name type="scientific">Telmatocola sphagniphila</name>
    <dbReference type="NCBI Taxonomy" id="1123043"/>
    <lineage>
        <taxon>Bacteria</taxon>
        <taxon>Pseudomonadati</taxon>
        <taxon>Planctomycetota</taxon>
        <taxon>Planctomycetia</taxon>
        <taxon>Gemmatales</taxon>
        <taxon>Gemmataceae</taxon>
    </lineage>
</organism>
<dbReference type="Pfam" id="PF13604">
    <property type="entry name" value="AAA_30"/>
    <property type="match status" value="1"/>
</dbReference>
<evidence type="ECO:0000259" key="2">
    <source>
        <dbReference type="Pfam" id="PF08751"/>
    </source>
</evidence>
<dbReference type="Pfam" id="PF08751">
    <property type="entry name" value="TrwC"/>
    <property type="match status" value="1"/>
</dbReference>
<dbReference type="AlphaFoldDB" id="A0A8E6B2S5"/>
<feature type="region of interest" description="Disordered" evidence="1">
    <location>
        <begin position="891"/>
        <end position="933"/>
    </location>
</feature>
<feature type="compositionally biased region" description="Polar residues" evidence="1">
    <location>
        <begin position="904"/>
        <end position="913"/>
    </location>
</feature>
<dbReference type="SUPFAM" id="SSF52540">
    <property type="entry name" value="P-loop containing nucleoside triphosphate hydrolases"/>
    <property type="match status" value="2"/>
</dbReference>
<dbReference type="SUPFAM" id="SSF55464">
    <property type="entry name" value="Origin of replication-binding domain, RBD-like"/>
    <property type="match status" value="1"/>
</dbReference>
<feature type="domain" description="TrwC relaxase" evidence="2">
    <location>
        <begin position="11"/>
        <end position="319"/>
    </location>
</feature>
<feature type="region of interest" description="Disordered" evidence="1">
    <location>
        <begin position="325"/>
        <end position="344"/>
    </location>
</feature>
<dbReference type="CDD" id="cd18809">
    <property type="entry name" value="SF1_C_RecD"/>
    <property type="match status" value="1"/>
</dbReference>
<dbReference type="InterPro" id="IPR014862">
    <property type="entry name" value="TrwC"/>
</dbReference>
<feature type="compositionally biased region" description="Basic and acidic residues" evidence="1">
    <location>
        <begin position="325"/>
        <end position="335"/>
    </location>
</feature>
<keyword evidence="4" id="KW-1185">Reference proteome</keyword>
<dbReference type="InterPro" id="IPR014059">
    <property type="entry name" value="TraI/TrwC_relax"/>
</dbReference>
<dbReference type="NCBIfam" id="NF041492">
    <property type="entry name" value="MobF"/>
    <property type="match status" value="1"/>
</dbReference>
<protein>
    <submittedName>
        <fullName evidence="3">Relaxase domain-containing protein</fullName>
    </submittedName>
</protein>
<dbReference type="NCBIfam" id="TIGR02686">
    <property type="entry name" value="relax_trwC"/>
    <property type="match status" value="1"/>
</dbReference>
<dbReference type="CDD" id="cd17933">
    <property type="entry name" value="DEXSc_RecD-like"/>
    <property type="match status" value="1"/>
</dbReference>
<evidence type="ECO:0000256" key="1">
    <source>
        <dbReference type="SAM" id="MobiDB-lite"/>
    </source>
</evidence>
<gene>
    <name evidence="3" type="ORF">KIH39_18315</name>
</gene>
<dbReference type="InterPro" id="IPR027417">
    <property type="entry name" value="P-loop_NTPase"/>
</dbReference>
<feature type="compositionally biased region" description="Basic residues" evidence="1">
    <location>
        <begin position="893"/>
        <end position="903"/>
    </location>
</feature>
<dbReference type="RefSeq" id="WP_213494675.1">
    <property type="nucleotide sequence ID" value="NZ_CP074694.1"/>
</dbReference>
<accession>A0A8E6B2S5</accession>
<proteinExistence type="predicted"/>
<reference evidence="3" key="1">
    <citation type="submission" date="2021-05" db="EMBL/GenBank/DDBJ databases">
        <title>Complete genome sequence of the cellulolytic planctomycete Telmatocola sphagniphila SP2T and characterization of the first cellulase from planctomycetes.</title>
        <authorList>
            <person name="Rakitin A.L."/>
            <person name="Beletsky A.V."/>
            <person name="Naumoff D.G."/>
            <person name="Kulichevskaya I.S."/>
            <person name="Mardanov A.V."/>
            <person name="Ravin N.V."/>
            <person name="Dedysh S.N."/>
        </authorList>
    </citation>
    <scope>NUCLEOTIDE SEQUENCE</scope>
    <source>
        <strain evidence="3">SP2T</strain>
    </source>
</reference>
<dbReference type="Proteomes" id="UP000676194">
    <property type="component" value="Chromosome"/>
</dbReference>
<dbReference type="Gene3D" id="3.40.50.300">
    <property type="entry name" value="P-loop containing nucleotide triphosphate hydrolases"/>
    <property type="match status" value="2"/>
</dbReference>
<dbReference type="EMBL" id="CP074694">
    <property type="protein sequence ID" value="QVL30792.1"/>
    <property type="molecule type" value="Genomic_DNA"/>
</dbReference>
<evidence type="ECO:0000313" key="3">
    <source>
        <dbReference type="EMBL" id="QVL30792.1"/>
    </source>
</evidence>
<evidence type="ECO:0000313" key="4">
    <source>
        <dbReference type="Proteomes" id="UP000676194"/>
    </source>
</evidence>
<name>A0A8E6B2S5_9BACT</name>